<feature type="region of interest" description="Disordered" evidence="1">
    <location>
        <begin position="1"/>
        <end position="24"/>
    </location>
</feature>
<evidence type="ECO:0000313" key="2">
    <source>
        <dbReference type="EMBL" id="KAK4143966.1"/>
    </source>
</evidence>
<comment type="caution">
    <text evidence="2">The sequence shown here is derived from an EMBL/GenBank/DDBJ whole genome shotgun (WGS) entry which is preliminary data.</text>
</comment>
<dbReference type="EMBL" id="MU853581">
    <property type="protein sequence ID" value="KAK4143966.1"/>
    <property type="molecule type" value="Genomic_DNA"/>
</dbReference>
<proteinExistence type="predicted"/>
<dbReference type="AlphaFoldDB" id="A0AAN6V3X3"/>
<accession>A0AAN6V3X3</accession>
<reference evidence="2" key="1">
    <citation type="journal article" date="2023" name="Mol. Phylogenet. Evol.">
        <title>Genome-scale phylogeny and comparative genomics of the fungal order Sordariales.</title>
        <authorList>
            <person name="Hensen N."/>
            <person name="Bonometti L."/>
            <person name="Westerberg I."/>
            <person name="Brannstrom I.O."/>
            <person name="Guillou S."/>
            <person name="Cros-Aarteil S."/>
            <person name="Calhoun S."/>
            <person name="Haridas S."/>
            <person name="Kuo A."/>
            <person name="Mondo S."/>
            <person name="Pangilinan J."/>
            <person name="Riley R."/>
            <person name="LaButti K."/>
            <person name="Andreopoulos B."/>
            <person name="Lipzen A."/>
            <person name="Chen C."/>
            <person name="Yan M."/>
            <person name="Daum C."/>
            <person name="Ng V."/>
            <person name="Clum A."/>
            <person name="Steindorff A."/>
            <person name="Ohm R.A."/>
            <person name="Martin F."/>
            <person name="Silar P."/>
            <person name="Natvig D.O."/>
            <person name="Lalanne C."/>
            <person name="Gautier V."/>
            <person name="Ament-Velasquez S.L."/>
            <person name="Kruys A."/>
            <person name="Hutchinson M.I."/>
            <person name="Powell A.J."/>
            <person name="Barry K."/>
            <person name="Miller A.N."/>
            <person name="Grigoriev I.V."/>
            <person name="Debuchy R."/>
            <person name="Gladieux P."/>
            <person name="Hiltunen Thoren M."/>
            <person name="Johannesson H."/>
        </authorList>
    </citation>
    <scope>NUCLEOTIDE SEQUENCE</scope>
    <source>
        <strain evidence="2">CBS 141.50</strain>
    </source>
</reference>
<reference evidence="2" key="2">
    <citation type="submission" date="2023-05" db="EMBL/GenBank/DDBJ databases">
        <authorList>
            <consortium name="Lawrence Berkeley National Laboratory"/>
            <person name="Steindorff A."/>
            <person name="Hensen N."/>
            <person name="Bonometti L."/>
            <person name="Westerberg I."/>
            <person name="Brannstrom I.O."/>
            <person name="Guillou S."/>
            <person name="Cros-Aarteil S."/>
            <person name="Calhoun S."/>
            <person name="Haridas S."/>
            <person name="Kuo A."/>
            <person name="Mondo S."/>
            <person name="Pangilinan J."/>
            <person name="Riley R."/>
            <person name="Labutti K."/>
            <person name="Andreopoulos B."/>
            <person name="Lipzen A."/>
            <person name="Chen C."/>
            <person name="Yanf M."/>
            <person name="Daum C."/>
            <person name="Ng V."/>
            <person name="Clum A."/>
            <person name="Ohm R."/>
            <person name="Martin F."/>
            <person name="Silar P."/>
            <person name="Natvig D."/>
            <person name="Lalanne C."/>
            <person name="Gautier V."/>
            <person name="Ament-Velasquez S.L."/>
            <person name="Kruys A."/>
            <person name="Hutchinson M.I."/>
            <person name="Powell A.J."/>
            <person name="Barry K."/>
            <person name="Miller A.N."/>
            <person name="Grigoriev I.V."/>
            <person name="Debuchy R."/>
            <person name="Gladieux P."/>
            <person name="Thoren M.H."/>
            <person name="Johannesson H."/>
        </authorList>
    </citation>
    <scope>NUCLEOTIDE SEQUENCE</scope>
    <source>
        <strain evidence="2">CBS 141.50</strain>
    </source>
</reference>
<feature type="region of interest" description="Disordered" evidence="1">
    <location>
        <begin position="736"/>
        <end position="765"/>
    </location>
</feature>
<dbReference type="Proteomes" id="UP001302676">
    <property type="component" value="Unassembled WGS sequence"/>
</dbReference>
<feature type="compositionally biased region" description="Basic and acidic residues" evidence="1">
    <location>
        <begin position="746"/>
        <end position="765"/>
    </location>
</feature>
<dbReference type="GeneID" id="87817212"/>
<organism evidence="2 3">
    <name type="scientific">Dichotomopilus funicola</name>
    <dbReference type="NCBI Taxonomy" id="1934379"/>
    <lineage>
        <taxon>Eukaryota</taxon>
        <taxon>Fungi</taxon>
        <taxon>Dikarya</taxon>
        <taxon>Ascomycota</taxon>
        <taxon>Pezizomycotina</taxon>
        <taxon>Sordariomycetes</taxon>
        <taxon>Sordariomycetidae</taxon>
        <taxon>Sordariales</taxon>
        <taxon>Chaetomiaceae</taxon>
        <taxon>Dichotomopilus</taxon>
    </lineage>
</organism>
<feature type="compositionally biased region" description="Basic and acidic residues" evidence="1">
    <location>
        <begin position="1"/>
        <end position="12"/>
    </location>
</feature>
<sequence>MATTTTDHRVWEEEPWDSDEEEHDADETLDSIVKSKTITFSIHANYTNWAPREAFRELVQNWRDGIIKAFRLNARDFCVVRQEKPSGNDTEIVYKVLRTQPDDDSKEWLGYIRYKGRNGEGTVNITNRSATLQPWHLDLGGTSKAHDDGQAGAHGEGLKLALLVLMRGMQNHGVRCRSGGFNWKFNFSTRGRLVARLNRMSPAAIEKAADQATRLSQRTLLPFGSHPGRDVQFVIGETHRGLNERGAPVCRSPVSQNDFEAWTKAALFLHNAQDGAIISTDAGDLLTGPDLRGCIYLKGLLLSESLPGRSASITSQPLQFGYNFARGYTNRERQSVGSANEEARSILGVWSKALEVKPEMVSELSALLNTTEPKYADIAGAKSNMNFETASRLKTYLGGAQFANKWYYCSEDLAKNPRLEHVIQGLGCEGVQLTDTYWAILRRHGLVRTAEEEEHRRFITAPPVAATELESAFAQSVHRLLRACLRACPKTSGITIQFVQAGRLHLQLLYSEPEALFRVHERWLSNDSAIEAMGFPADWLLEDVAVHTVKRLFADALEQLPCHVFEDDASQTGEWGRKLEVSRADQRLLTYLRIGQPEMYPSSEWTKHMQFTLIWGTKHLANEFELRFEVQCHSASRCPHRRENFLIAEDARADRLMCTMKNIRDDSEDEAEPRPGDIPNSQIATCRSYQYQYFPTGIHYEDHLEPGEQCFFVVLLPEYPDSFVALSPISPPAKERVLRKPRKSGPHADFHIRRSRDANGGMAKDRDVVLSPGRQEDTATPLPTNVAPVAKQSTAVIPAPAPAITTAPTGTFTLGPRLSALDVFKLDRHRWYEARNTENVKAVIAILAGEKTLPEESKKRQRKD</sequence>
<evidence type="ECO:0000256" key="1">
    <source>
        <dbReference type="SAM" id="MobiDB-lite"/>
    </source>
</evidence>
<evidence type="ECO:0000313" key="3">
    <source>
        <dbReference type="Proteomes" id="UP001302676"/>
    </source>
</evidence>
<protein>
    <submittedName>
        <fullName evidence="2">Uncharacterized protein</fullName>
    </submittedName>
</protein>
<keyword evidence="3" id="KW-1185">Reference proteome</keyword>
<gene>
    <name evidence="2" type="ORF">C8A04DRAFT_28310</name>
</gene>
<name>A0AAN6V3X3_9PEZI</name>
<feature type="compositionally biased region" description="Acidic residues" evidence="1">
    <location>
        <begin position="13"/>
        <end position="24"/>
    </location>
</feature>
<dbReference type="RefSeq" id="XP_062637337.1">
    <property type="nucleotide sequence ID" value="XM_062780599.1"/>
</dbReference>